<proteinExistence type="inferred from homology"/>
<keyword evidence="5" id="KW-0812">Transmembrane</keyword>
<evidence type="ECO:0000256" key="1">
    <source>
        <dbReference type="ARBA" id="ARBA00004442"/>
    </source>
</evidence>
<dbReference type="PANTHER" id="PTHR30026:SF20">
    <property type="entry name" value="OUTER MEMBRANE PROTEIN TOLC"/>
    <property type="match status" value="1"/>
</dbReference>
<evidence type="ECO:0000256" key="3">
    <source>
        <dbReference type="ARBA" id="ARBA00022448"/>
    </source>
</evidence>
<evidence type="ECO:0000256" key="6">
    <source>
        <dbReference type="ARBA" id="ARBA00023136"/>
    </source>
</evidence>
<comment type="subcellular location">
    <subcellularLocation>
        <location evidence="1">Cell outer membrane</location>
    </subcellularLocation>
</comment>
<evidence type="ECO:0000313" key="10">
    <source>
        <dbReference type="Proteomes" id="UP000316714"/>
    </source>
</evidence>
<dbReference type="Gene3D" id="1.20.1600.10">
    <property type="entry name" value="Outer membrane efflux proteins (OEP)"/>
    <property type="match status" value="1"/>
</dbReference>
<gene>
    <name evidence="9" type="ORF">KOR34_35950</name>
</gene>
<dbReference type="Pfam" id="PF02321">
    <property type="entry name" value="OEP"/>
    <property type="match status" value="2"/>
</dbReference>
<keyword evidence="4" id="KW-1134">Transmembrane beta strand</keyword>
<sequence length="450" mass="49387" precursor="true">MRDTPRITPAPYGSTMRSALLALLILWPAAQPAAAETLWDLWRTAATNNPGITATRLETQAAGSEALAAEAKLAPSASIKTGYTFRSSEPSFVGSQPQLGFSSFRLPYAQQQAANLAARVNVPLWTAGRLESSAAAAHSRQHASREAACWAEMQLRMAVADAFVRVLQADAELIAAGRLLKSSEAIASDTRQRSIQQLATDQRVLESRVLVLESQQRLVEARNSQQDSVAELNQLLGRPLDYRVELAEPYLAPLSQTRAELAELSQTTRPDILELVRMVRMHEHDAAGWKAAKKPQVTAEVGYDFEENRFQSPQGIASAGVVVDLNVFDAGQKREQSEAARCRASAMTASLRERQNEAALEVLQAWNARSQALSAEQLAAESLTLALEYHRSMQKRYEQGLVVESDLETATARLVEARTQMTYARTNRILSQIQLRFVAGLLGPAMHVVE</sequence>
<keyword evidence="7" id="KW-0998">Cell outer membrane</keyword>
<keyword evidence="10" id="KW-1185">Reference proteome</keyword>
<protein>
    <submittedName>
        <fullName evidence="9">Outer membrane efflux protein</fullName>
    </submittedName>
</protein>
<reference evidence="9 10" key="1">
    <citation type="submission" date="2019-02" db="EMBL/GenBank/DDBJ databases">
        <title>Deep-cultivation of Planctomycetes and their phenomic and genomic characterization uncovers novel biology.</title>
        <authorList>
            <person name="Wiegand S."/>
            <person name="Jogler M."/>
            <person name="Boedeker C."/>
            <person name="Pinto D."/>
            <person name="Vollmers J."/>
            <person name="Rivas-Marin E."/>
            <person name="Kohn T."/>
            <person name="Peeters S.H."/>
            <person name="Heuer A."/>
            <person name="Rast P."/>
            <person name="Oberbeckmann S."/>
            <person name="Bunk B."/>
            <person name="Jeske O."/>
            <person name="Meyerdierks A."/>
            <person name="Storesund J.E."/>
            <person name="Kallscheuer N."/>
            <person name="Luecker S."/>
            <person name="Lage O.M."/>
            <person name="Pohl T."/>
            <person name="Merkel B.J."/>
            <person name="Hornburger P."/>
            <person name="Mueller R.-W."/>
            <person name="Bruemmer F."/>
            <person name="Labrenz M."/>
            <person name="Spormann A.M."/>
            <person name="Op Den Camp H."/>
            <person name="Overmann J."/>
            <person name="Amann R."/>
            <person name="Jetten M.S.M."/>
            <person name="Mascher T."/>
            <person name="Medema M.H."/>
            <person name="Devos D.P."/>
            <person name="Kaster A.-K."/>
            <person name="Ovreas L."/>
            <person name="Rohde M."/>
            <person name="Galperin M.Y."/>
            <person name="Jogler C."/>
        </authorList>
    </citation>
    <scope>NUCLEOTIDE SEQUENCE [LARGE SCALE GENOMIC DNA]</scope>
    <source>
        <strain evidence="9 10">KOR34</strain>
    </source>
</reference>
<evidence type="ECO:0000256" key="8">
    <source>
        <dbReference type="SAM" id="SignalP"/>
    </source>
</evidence>
<dbReference type="InterPro" id="IPR003423">
    <property type="entry name" value="OMP_efflux"/>
</dbReference>
<organism evidence="9 10">
    <name type="scientific">Posidoniimonas corsicana</name>
    <dbReference type="NCBI Taxonomy" id="1938618"/>
    <lineage>
        <taxon>Bacteria</taxon>
        <taxon>Pseudomonadati</taxon>
        <taxon>Planctomycetota</taxon>
        <taxon>Planctomycetia</taxon>
        <taxon>Pirellulales</taxon>
        <taxon>Lacipirellulaceae</taxon>
        <taxon>Posidoniimonas</taxon>
    </lineage>
</organism>
<evidence type="ECO:0000313" key="9">
    <source>
        <dbReference type="EMBL" id="TWT33761.1"/>
    </source>
</evidence>
<dbReference type="EMBL" id="SIHJ01000002">
    <property type="protein sequence ID" value="TWT33761.1"/>
    <property type="molecule type" value="Genomic_DNA"/>
</dbReference>
<dbReference type="GO" id="GO:0015562">
    <property type="term" value="F:efflux transmembrane transporter activity"/>
    <property type="evidence" value="ECO:0007669"/>
    <property type="project" value="InterPro"/>
</dbReference>
<comment type="similarity">
    <text evidence="2">Belongs to the outer membrane factor (OMF) (TC 1.B.17) family.</text>
</comment>
<dbReference type="GO" id="GO:1990281">
    <property type="term" value="C:efflux pump complex"/>
    <property type="evidence" value="ECO:0007669"/>
    <property type="project" value="TreeGrafter"/>
</dbReference>
<evidence type="ECO:0000256" key="2">
    <source>
        <dbReference type="ARBA" id="ARBA00007613"/>
    </source>
</evidence>
<dbReference type="Proteomes" id="UP000316714">
    <property type="component" value="Unassembled WGS sequence"/>
</dbReference>
<evidence type="ECO:0000256" key="4">
    <source>
        <dbReference type="ARBA" id="ARBA00022452"/>
    </source>
</evidence>
<keyword evidence="6" id="KW-0472">Membrane</keyword>
<feature type="chain" id="PRO_5022947547" evidence="8">
    <location>
        <begin position="36"/>
        <end position="450"/>
    </location>
</feature>
<dbReference type="InterPro" id="IPR051906">
    <property type="entry name" value="TolC-like"/>
</dbReference>
<keyword evidence="8" id="KW-0732">Signal</keyword>
<comment type="caution">
    <text evidence="9">The sequence shown here is derived from an EMBL/GenBank/DDBJ whole genome shotgun (WGS) entry which is preliminary data.</text>
</comment>
<name>A0A5C5V667_9BACT</name>
<keyword evidence="3" id="KW-0813">Transport</keyword>
<dbReference type="GO" id="GO:0009279">
    <property type="term" value="C:cell outer membrane"/>
    <property type="evidence" value="ECO:0007669"/>
    <property type="project" value="UniProtKB-SubCell"/>
</dbReference>
<accession>A0A5C5V667</accession>
<dbReference type="PANTHER" id="PTHR30026">
    <property type="entry name" value="OUTER MEMBRANE PROTEIN TOLC"/>
    <property type="match status" value="1"/>
</dbReference>
<dbReference type="GO" id="GO:0015288">
    <property type="term" value="F:porin activity"/>
    <property type="evidence" value="ECO:0007669"/>
    <property type="project" value="TreeGrafter"/>
</dbReference>
<dbReference type="SUPFAM" id="SSF56954">
    <property type="entry name" value="Outer membrane efflux proteins (OEP)"/>
    <property type="match status" value="1"/>
</dbReference>
<dbReference type="OrthoDB" id="6395775at2"/>
<dbReference type="AlphaFoldDB" id="A0A5C5V667"/>
<evidence type="ECO:0000256" key="5">
    <source>
        <dbReference type="ARBA" id="ARBA00022692"/>
    </source>
</evidence>
<feature type="signal peptide" evidence="8">
    <location>
        <begin position="1"/>
        <end position="35"/>
    </location>
</feature>
<evidence type="ECO:0000256" key="7">
    <source>
        <dbReference type="ARBA" id="ARBA00023237"/>
    </source>
</evidence>